<evidence type="ECO:0000256" key="1">
    <source>
        <dbReference type="SAM" id="MobiDB-lite"/>
    </source>
</evidence>
<evidence type="ECO:0000313" key="2">
    <source>
        <dbReference type="EMBL" id="KAK9920248.1"/>
    </source>
</evidence>
<gene>
    <name evidence="2" type="ORF">M0R45_028806</name>
</gene>
<dbReference type="Proteomes" id="UP001457282">
    <property type="component" value="Unassembled WGS sequence"/>
</dbReference>
<feature type="region of interest" description="Disordered" evidence="1">
    <location>
        <begin position="89"/>
        <end position="134"/>
    </location>
</feature>
<name>A0AAW1W8U5_RUBAR</name>
<protein>
    <submittedName>
        <fullName evidence="2">Uncharacterized protein</fullName>
    </submittedName>
</protein>
<sequence length="265" mass="27917">MCLPGAVGGGADLLRNGHSTFAGKTSCKVRVESGDATSHVFEAIAGGLAVSGGLGCGNREGGDPSFSCFLLFLSRLRLHFESTPPPALKSVTNTPSQAACAASNPPQQQLTHNRHGSSFDPHQLHLQNHHGVQPPWTPTSALSNLQAQSLKSTMAAILISTPIDGHPSAEASRPATTHHLCRAQLTGVALPSRSIHRSTCCRASPTQRSLLLLDLGNSRARAPLLRRQLPSTPEIPVELLMTPSPLLAMSSLPPLAPSSPHLYRS</sequence>
<keyword evidence="3" id="KW-1185">Reference proteome</keyword>
<evidence type="ECO:0000313" key="3">
    <source>
        <dbReference type="Proteomes" id="UP001457282"/>
    </source>
</evidence>
<accession>A0AAW1W8U5</accession>
<reference evidence="2 3" key="1">
    <citation type="journal article" date="2023" name="G3 (Bethesda)">
        <title>A chromosome-length genome assembly and annotation of blackberry (Rubus argutus, cv. 'Hillquist').</title>
        <authorList>
            <person name="Bruna T."/>
            <person name="Aryal R."/>
            <person name="Dudchenko O."/>
            <person name="Sargent D.J."/>
            <person name="Mead D."/>
            <person name="Buti M."/>
            <person name="Cavallini A."/>
            <person name="Hytonen T."/>
            <person name="Andres J."/>
            <person name="Pham M."/>
            <person name="Weisz D."/>
            <person name="Mascagni F."/>
            <person name="Usai G."/>
            <person name="Natali L."/>
            <person name="Bassil N."/>
            <person name="Fernandez G.E."/>
            <person name="Lomsadze A."/>
            <person name="Armour M."/>
            <person name="Olukolu B."/>
            <person name="Poorten T."/>
            <person name="Britton C."/>
            <person name="Davik J."/>
            <person name="Ashrafi H."/>
            <person name="Aiden E.L."/>
            <person name="Borodovsky M."/>
            <person name="Worthington M."/>
        </authorList>
    </citation>
    <scope>NUCLEOTIDE SEQUENCE [LARGE SCALE GENOMIC DNA]</scope>
    <source>
        <strain evidence="2">PI 553951</strain>
    </source>
</reference>
<dbReference type="EMBL" id="JBEDUW010000006">
    <property type="protein sequence ID" value="KAK9920248.1"/>
    <property type="molecule type" value="Genomic_DNA"/>
</dbReference>
<organism evidence="2 3">
    <name type="scientific">Rubus argutus</name>
    <name type="common">Southern blackberry</name>
    <dbReference type="NCBI Taxonomy" id="59490"/>
    <lineage>
        <taxon>Eukaryota</taxon>
        <taxon>Viridiplantae</taxon>
        <taxon>Streptophyta</taxon>
        <taxon>Embryophyta</taxon>
        <taxon>Tracheophyta</taxon>
        <taxon>Spermatophyta</taxon>
        <taxon>Magnoliopsida</taxon>
        <taxon>eudicotyledons</taxon>
        <taxon>Gunneridae</taxon>
        <taxon>Pentapetalae</taxon>
        <taxon>rosids</taxon>
        <taxon>fabids</taxon>
        <taxon>Rosales</taxon>
        <taxon>Rosaceae</taxon>
        <taxon>Rosoideae</taxon>
        <taxon>Rosoideae incertae sedis</taxon>
        <taxon>Rubus</taxon>
    </lineage>
</organism>
<dbReference type="AlphaFoldDB" id="A0AAW1W8U5"/>
<proteinExistence type="predicted"/>
<comment type="caution">
    <text evidence="2">The sequence shown here is derived from an EMBL/GenBank/DDBJ whole genome shotgun (WGS) entry which is preliminary data.</text>
</comment>